<dbReference type="PANTHER" id="PTHR31272:SF4">
    <property type="entry name" value="CYTOCHROME C-TYPE BIOGENESIS PROTEIN HI_1454-RELATED"/>
    <property type="match status" value="1"/>
</dbReference>
<name>A0ABW3L2X5_9BACI</name>
<protein>
    <submittedName>
        <fullName evidence="3">Sulfite exporter TauE/SafE family protein</fullName>
    </submittedName>
</protein>
<keyword evidence="1" id="KW-0472">Membrane</keyword>
<evidence type="ECO:0000313" key="3">
    <source>
        <dbReference type="EMBL" id="MFD1020340.1"/>
    </source>
</evidence>
<reference evidence="4" key="1">
    <citation type="journal article" date="2019" name="Int. J. Syst. Evol. Microbiol.">
        <title>The Global Catalogue of Microorganisms (GCM) 10K type strain sequencing project: providing services to taxonomists for standard genome sequencing and annotation.</title>
        <authorList>
            <consortium name="The Broad Institute Genomics Platform"/>
            <consortium name="The Broad Institute Genome Sequencing Center for Infectious Disease"/>
            <person name="Wu L."/>
            <person name="Ma J."/>
        </authorList>
    </citation>
    <scope>NUCLEOTIDE SEQUENCE [LARGE SCALE GENOMIC DNA]</scope>
    <source>
        <strain evidence="4">CCUG 56607</strain>
    </source>
</reference>
<dbReference type="RefSeq" id="WP_386062518.1">
    <property type="nucleotide sequence ID" value="NZ_JBHTKL010000005.1"/>
</dbReference>
<dbReference type="PANTHER" id="PTHR31272">
    <property type="entry name" value="CYTOCHROME C-TYPE BIOGENESIS PROTEIN HI_1454-RELATED"/>
    <property type="match status" value="1"/>
</dbReference>
<dbReference type="EMBL" id="JBHTKL010000005">
    <property type="protein sequence ID" value="MFD1020340.1"/>
    <property type="molecule type" value="Genomic_DNA"/>
</dbReference>
<feature type="transmembrane region" description="Helical" evidence="1">
    <location>
        <begin position="68"/>
        <end position="89"/>
    </location>
</feature>
<feature type="transmembrane region" description="Helical" evidence="1">
    <location>
        <begin position="225"/>
        <end position="242"/>
    </location>
</feature>
<dbReference type="InterPro" id="IPR039447">
    <property type="entry name" value="UreH-like_TM_dom"/>
</dbReference>
<organism evidence="3 4">
    <name type="scientific">Thalassobacillus hwangdonensis</name>
    <dbReference type="NCBI Taxonomy" id="546108"/>
    <lineage>
        <taxon>Bacteria</taxon>
        <taxon>Bacillati</taxon>
        <taxon>Bacillota</taxon>
        <taxon>Bacilli</taxon>
        <taxon>Bacillales</taxon>
        <taxon>Bacillaceae</taxon>
        <taxon>Thalassobacillus</taxon>
    </lineage>
</organism>
<dbReference type="InterPro" id="IPR051790">
    <property type="entry name" value="Cytochrome_c-biogenesis_DsbD"/>
</dbReference>
<accession>A0ABW3L2X5</accession>
<keyword evidence="1" id="KW-1133">Transmembrane helix</keyword>
<dbReference type="Pfam" id="PF13386">
    <property type="entry name" value="DsbD_2"/>
    <property type="match status" value="1"/>
</dbReference>
<sequence length="243" mass="27326">MYQWFSQISNLFSEPFFSLANQWESIPILFALLLGVVGSVAPCQLTGNIGAITLYGNRSLQRNFPWSHILLFILGKIVVFSLLGLMVWLIGSGIEKQFTTYIPFLRKSIGPLIILIGVFLAGFIKFHKNITIWKVPEKYLKEGRWGSFLMGVSFTLAFCPTMFVLFFLTLMPIVVSTSYGMVLPGIFGIGTSVPLLLFIFLIWYFGLGGTFMKKSRNVGRVIQKLAGWILIIIGILDTLAYWG</sequence>
<feature type="transmembrane region" description="Helical" evidence="1">
    <location>
        <begin position="109"/>
        <end position="127"/>
    </location>
</feature>
<dbReference type="Proteomes" id="UP001596990">
    <property type="component" value="Unassembled WGS sequence"/>
</dbReference>
<evidence type="ECO:0000313" key="4">
    <source>
        <dbReference type="Proteomes" id="UP001596990"/>
    </source>
</evidence>
<comment type="caution">
    <text evidence="3">The sequence shown here is derived from an EMBL/GenBank/DDBJ whole genome shotgun (WGS) entry which is preliminary data.</text>
</comment>
<feature type="transmembrane region" description="Helical" evidence="1">
    <location>
        <begin position="181"/>
        <end position="205"/>
    </location>
</feature>
<feature type="transmembrane region" description="Helical" evidence="1">
    <location>
        <begin position="148"/>
        <end position="175"/>
    </location>
</feature>
<proteinExistence type="predicted"/>
<keyword evidence="1" id="KW-0812">Transmembrane</keyword>
<evidence type="ECO:0000256" key="1">
    <source>
        <dbReference type="SAM" id="Phobius"/>
    </source>
</evidence>
<gene>
    <name evidence="3" type="ORF">ACFQ2J_14220</name>
</gene>
<feature type="transmembrane region" description="Helical" evidence="1">
    <location>
        <begin position="28"/>
        <end position="56"/>
    </location>
</feature>
<evidence type="ECO:0000259" key="2">
    <source>
        <dbReference type="Pfam" id="PF13386"/>
    </source>
</evidence>
<feature type="domain" description="Urease accessory protein UreH-like transmembrane" evidence="2">
    <location>
        <begin position="31"/>
        <end position="236"/>
    </location>
</feature>
<keyword evidence="4" id="KW-1185">Reference proteome</keyword>